<sequence length="181" mass="19854">MNVTCFGDSNTYGYDPRSFLGGRYDPDHRWVDILAAETGWTVYNMGQNGRAIPTSLPSIPSDTDLLILMLGTNDLLQGLSAEMAAAKLERFVQKIPLPPEQILLIAPPPMTLGEWVPSQQLIDHSHTFAQHCAALAQRLGIHFANAGDWNIPLAYDGVHFTQEGHRAFAAGLLNVLSTLPF</sequence>
<dbReference type="InterPro" id="IPR051532">
    <property type="entry name" value="Ester_Hydrolysis_Enzymes"/>
</dbReference>
<evidence type="ECO:0000313" key="3">
    <source>
        <dbReference type="Proteomes" id="UP000886879"/>
    </source>
</evidence>
<feature type="domain" description="SGNH hydrolase-type esterase" evidence="1">
    <location>
        <begin position="5"/>
        <end position="167"/>
    </location>
</feature>
<evidence type="ECO:0000259" key="1">
    <source>
        <dbReference type="Pfam" id="PF13472"/>
    </source>
</evidence>
<dbReference type="AlphaFoldDB" id="A0A9D0YRL3"/>
<dbReference type="PANTHER" id="PTHR30383:SF29">
    <property type="entry name" value="SGNH HYDROLASE-TYPE ESTERASE DOMAIN-CONTAINING PROTEIN"/>
    <property type="match status" value="1"/>
</dbReference>
<dbReference type="Gene3D" id="3.40.50.1110">
    <property type="entry name" value="SGNH hydrolase"/>
    <property type="match status" value="1"/>
</dbReference>
<accession>A0A9D0YRL3</accession>
<dbReference type="Pfam" id="PF13472">
    <property type="entry name" value="Lipase_GDSL_2"/>
    <property type="match status" value="1"/>
</dbReference>
<dbReference type="EMBL" id="DVFO01000048">
    <property type="protein sequence ID" value="HIQ60986.1"/>
    <property type="molecule type" value="Genomic_DNA"/>
</dbReference>
<dbReference type="Proteomes" id="UP000886879">
    <property type="component" value="Unassembled WGS sequence"/>
</dbReference>
<name>A0A9D0YRL3_9FIRM</name>
<dbReference type="PANTHER" id="PTHR30383">
    <property type="entry name" value="THIOESTERASE 1/PROTEASE 1/LYSOPHOSPHOLIPASE L1"/>
    <property type="match status" value="1"/>
</dbReference>
<dbReference type="SUPFAM" id="SSF52266">
    <property type="entry name" value="SGNH hydrolase"/>
    <property type="match status" value="1"/>
</dbReference>
<proteinExistence type="predicted"/>
<evidence type="ECO:0000313" key="2">
    <source>
        <dbReference type="EMBL" id="HIQ60986.1"/>
    </source>
</evidence>
<organism evidence="2 3">
    <name type="scientific">Candidatus Enterenecus faecium</name>
    <dbReference type="NCBI Taxonomy" id="2840780"/>
    <lineage>
        <taxon>Bacteria</taxon>
        <taxon>Bacillati</taxon>
        <taxon>Bacillota</taxon>
        <taxon>Clostridia</taxon>
        <taxon>Eubacteriales</taxon>
        <taxon>Candidatus Enterenecus</taxon>
    </lineage>
</organism>
<protein>
    <submittedName>
        <fullName evidence="2">Lipase</fullName>
    </submittedName>
</protein>
<gene>
    <name evidence="2" type="ORF">IAD31_05265</name>
</gene>
<reference evidence="2" key="1">
    <citation type="submission" date="2020-10" db="EMBL/GenBank/DDBJ databases">
        <authorList>
            <person name="Gilroy R."/>
        </authorList>
    </citation>
    <scope>NUCLEOTIDE SEQUENCE</scope>
    <source>
        <strain evidence="2">ChiGjej2B2-12916</strain>
    </source>
</reference>
<reference evidence="2" key="2">
    <citation type="journal article" date="2021" name="PeerJ">
        <title>Extensive microbial diversity within the chicken gut microbiome revealed by metagenomics and culture.</title>
        <authorList>
            <person name="Gilroy R."/>
            <person name="Ravi A."/>
            <person name="Getino M."/>
            <person name="Pursley I."/>
            <person name="Horton D.L."/>
            <person name="Alikhan N.F."/>
            <person name="Baker D."/>
            <person name="Gharbi K."/>
            <person name="Hall N."/>
            <person name="Watson M."/>
            <person name="Adriaenssens E.M."/>
            <person name="Foster-Nyarko E."/>
            <person name="Jarju S."/>
            <person name="Secka A."/>
            <person name="Antonio M."/>
            <person name="Oren A."/>
            <person name="Chaudhuri R.R."/>
            <person name="La Ragione R."/>
            <person name="Hildebrand F."/>
            <person name="Pallen M.J."/>
        </authorList>
    </citation>
    <scope>NUCLEOTIDE SEQUENCE</scope>
    <source>
        <strain evidence="2">ChiGjej2B2-12916</strain>
    </source>
</reference>
<dbReference type="InterPro" id="IPR036514">
    <property type="entry name" value="SGNH_hydro_sf"/>
</dbReference>
<dbReference type="InterPro" id="IPR013830">
    <property type="entry name" value="SGNH_hydro"/>
</dbReference>
<comment type="caution">
    <text evidence="2">The sequence shown here is derived from an EMBL/GenBank/DDBJ whole genome shotgun (WGS) entry which is preliminary data.</text>
</comment>